<proteinExistence type="predicted"/>
<keyword evidence="1" id="KW-1133">Transmembrane helix</keyword>
<dbReference type="AlphaFoldDB" id="A0A934JZX9"/>
<dbReference type="RefSeq" id="WP_338200688.1">
    <property type="nucleotide sequence ID" value="NZ_JAEKNR010000089.1"/>
</dbReference>
<evidence type="ECO:0000313" key="2">
    <source>
        <dbReference type="EMBL" id="MBJ7598002.1"/>
    </source>
</evidence>
<keyword evidence="1" id="KW-0472">Membrane</keyword>
<evidence type="ECO:0008006" key="4">
    <source>
        <dbReference type="Google" id="ProtNLM"/>
    </source>
</evidence>
<accession>A0A934JZX9</accession>
<feature type="transmembrane region" description="Helical" evidence="1">
    <location>
        <begin position="60"/>
        <end position="79"/>
    </location>
</feature>
<comment type="caution">
    <text evidence="2">The sequence shown here is derived from an EMBL/GenBank/DDBJ whole genome shotgun (WGS) entry which is preliminary data.</text>
</comment>
<dbReference type="Proteomes" id="UP000612893">
    <property type="component" value="Unassembled WGS sequence"/>
</dbReference>
<keyword evidence="3" id="KW-1185">Reference proteome</keyword>
<sequence>MVLGLFPVIASILDLVSVRANGIPSDHRAAFAAVAGMDWTAARDAAAGVTRYISLLETGYALHELVFGLLFLIIVAIPFRRGERWAWFACWVVLIADLGYTFTLGRYDSALLRNSLIADLALPILLPLQAPRFFRKSQP</sequence>
<evidence type="ECO:0000313" key="3">
    <source>
        <dbReference type="Proteomes" id="UP000612893"/>
    </source>
</evidence>
<dbReference type="EMBL" id="JAEKNR010000089">
    <property type="protein sequence ID" value="MBJ7598002.1"/>
    <property type="molecule type" value="Genomic_DNA"/>
</dbReference>
<reference evidence="2" key="1">
    <citation type="submission" date="2020-10" db="EMBL/GenBank/DDBJ databases">
        <title>Ca. Dormibacterota MAGs.</title>
        <authorList>
            <person name="Montgomery K."/>
        </authorList>
    </citation>
    <scope>NUCLEOTIDE SEQUENCE [LARGE SCALE GENOMIC DNA]</scope>
    <source>
        <strain evidence="2">SC8812_S17_10</strain>
    </source>
</reference>
<keyword evidence="1" id="KW-0812">Transmembrane</keyword>
<evidence type="ECO:0000256" key="1">
    <source>
        <dbReference type="SAM" id="Phobius"/>
    </source>
</evidence>
<organism evidence="2 3">
    <name type="scientific">Candidatus Nephthysia bennettiae</name>
    <dbReference type="NCBI Taxonomy" id="3127016"/>
    <lineage>
        <taxon>Bacteria</taxon>
        <taxon>Bacillati</taxon>
        <taxon>Candidatus Dormiibacterota</taxon>
        <taxon>Candidatus Dormibacteria</taxon>
        <taxon>Candidatus Dormibacterales</taxon>
        <taxon>Candidatus Dormibacteraceae</taxon>
        <taxon>Candidatus Nephthysia</taxon>
    </lineage>
</organism>
<feature type="transmembrane region" description="Helical" evidence="1">
    <location>
        <begin position="86"/>
        <end position="104"/>
    </location>
</feature>
<gene>
    <name evidence="2" type="ORF">JF922_07930</name>
</gene>
<name>A0A934JZX9_9BACT</name>
<protein>
    <recommendedName>
        <fullName evidence="4">EXPERA domain-containing protein</fullName>
    </recommendedName>
</protein>